<dbReference type="GO" id="GO:0046872">
    <property type="term" value="F:metal ion binding"/>
    <property type="evidence" value="ECO:0007669"/>
    <property type="project" value="UniProtKB-KW"/>
</dbReference>
<keyword evidence="5" id="KW-0479">Metal-binding</keyword>
<dbReference type="AlphaFoldDB" id="A0A317D6M1"/>
<dbReference type="RefSeq" id="WP_109818272.1">
    <property type="nucleotide sequence ID" value="NZ_QGKR01000203.1"/>
</dbReference>
<keyword evidence="4" id="KW-0235">DNA replication</keyword>
<dbReference type="PROSITE" id="PS51462">
    <property type="entry name" value="NUDIX"/>
    <property type="match status" value="1"/>
</dbReference>
<dbReference type="InterPro" id="IPR047127">
    <property type="entry name" value="MutT-like"/>
</dbReference>
<accession>A0A317D6M1</accession>
<proteinExistence type="inferred from homology"/>
<dbReference type="PANTHER" id="PTHR47707">
    <property type="entry name" value="8-OXO-DGTP DIPHOSPHATASE"/>
    <property type="match status" value="1"/>
</dbReference>
<evidence type="ECO:0000256" key="6">
    <source>
        <dbReference type="ARBA" id="ARBA00022763"/>
    </source>
</evidence>
<evidence type="ECO:0000256" key="3">
    <source>
        <dbReference type="ARBA" id="ARBA00022457"/>
    </source>
</evidence>
<dbReference type="PANTHER" id="PTHR47707:SF1">
    <property type="entry name" value="NUDIX HYDROLASE FAMILY PROTEIN"/>
    <property type="match status" value="1"/>
</dbReference>
<keyword evidence="9" id="KW-0234">DNA repair</keyword>
<dbReference type="GO" id="GO:0044716">
    <property type="term" value="F:8-oxo-GDP phosphatase activity"/>
    <property type="evidence" value="ECO:0007669"/>
    <property type="project" value="TreeGrafter"/>
</dbReference>
<dbReference type="GO" id="GO:0044715">
    <property type="term" value="F:8-oxo-dGDP phosphatase activity"/>
    <property type="evidence" value="ECO:0007669"/>
    <property type="project" value="TreeGrafter"/>
</dbReference>
<evidence type="ECO:0000313" key="13">
    <source>
        <dbReference type="EMBL" id="PWR08245.1"/>
    </source>
</evidence>
<reference evidence="13 14" key="1">
    <citation type="submission" date="2018-05" db="EMBL/GenBank/DDBJ databases">
        <title>Micromonospora atacamensis sp. nov., a novel actinobacteria isolated from high altitude Atacama Desert soil.</title>
        <authorList>
            <person name="Carro L."/>
            <person name="Golinska P."/>
            <person name="Klenk H.-P."/>
            <person name="Goodfellow M."/>
        </authorList>
    </citation>
    <scope>NUCLEOTIDE SEQUENCE [LARGE SCALE GENOMIC DNA]</scope>
    <source>
        <strain evidence="13 14">5R2A7</strain>
    </source>
</reference>
<comment type="similarity">
    <text evidence="2">Belongs to the Nudix hydrolase family.</text>
</comment>
<dbReference type="GO" id="GO:0008413">
    <property type="term" value="F:8-oxo-7,8-dihydroguanosine triphosphate pyrophosphatase activity"/>
    <property type="evidence" value="ECO:0007669"/>
    <property type="project" value="TreeGrafter"/>
</dbReference>
<evidence type="ECO:0000259" key="12">
    <source>
        <dbReference type="PROSITE" id="PS51462"/>
    </source>
</evidence>
<keyword evidence="8" id="KW-0460">Magnesium</keyword>
<evidence type="ECO:0000256" key="8">
    <source>
        <dbReference type="ARBA" id="ARBA00022842"/>
    </source>
</evidence>
<evidence type="ECO:0000256" key="11">
    <source>
        <dbReference type="ARBA" id="ARBA00038905"/>
    </source>
</evidence>
<keyword evidence="3" id="KW-0515">Mutator protein</keyword>
<dbReference type="EMBL" id="QGKR01000203">
    <property type="protein sequence ID" value="PWR08245.1"/>
    <property type="molecule type" value="Genomic_DNA"/>
</dbReference>
<name>A0A317D6M1_9ACTN</name>
<comment type="caution">
    <text evidence="13">The sequence shown here is derived from an EMBL/GenBank/DDBJ whole genome shotgun (WGS) entry which is preliminary data.</text>
</comment>
<keyword evidence="6" id="KW-0227">DNA damage</keyword>
<evidence type="ECO:0000256" key="10">
    <source>
        <dbReference type="ARBA" id="ARBA00035861"/>
    </source>
</evidence>
<dbReference type="Gene3D" id="3.90.79.10">
    <property type="entry name" value="Nucleoside Triphosphate Pyrophosphohydrolase"/>
    <property type="match status" value="1"/>
</dbReference>
<comment type="cofactor">
    <cofactor evidence="1">
        <name>Mg(2+)</name>
        <dbReference type="ChEBI" id="CHEBI:18420"/>
    </cofactor>
</comment>
<dbReference type="InterPro" id="IPR015797">
    <property type="entry name" value="NUDIX_hydrolase-like_dom_sf"/>
</dbReference>
<dbReference type="GO" id="GO:0035539">
    <property type="term" value="F:8-oxo-7,8-dihydrodeoxyguanosine triphosphate pyrophosphatase activity"/>
    <property type="evidence" value="ECO:0007669"/>
    <property type="project" value="UniProtKB-EC"/>
</dbReference>
<keyword evidence="14" id="KW-1185">Reference proteome</keyword>
<evidence type="ECO:0000256" key="5">
    <source>
        <dbReference type="ARBA" id="ARBA00022723"/>
    </source>
</evidence>
<dbReference type="CDD" id="cd03425">
    <property type="entry name" value="NUDIX_MutT_NudA_like"/>
    <property type="match status" value="1"/>
</dbReference>
<organism evidence="13 14">
    <name type="scientific">Micromonospora acroterricola</name>
    <dbReference type="NCBI Taxonomy" id="2202421"/>
    <lineage>
        <taxon>Bacteria</taxon>
        <taxon>Bacillati</taxon>
        <taxon>Actinomycetota</taxon>
        <taxon>Actinomycetes</taxon>
        <taxon>Micromonosporales</taxon>
        <taxon>Micromonosporaceae</taxon>
        <taxon>Micromonospora</taxon>
    </lineage>
</organism>
<dbReference type="EC" id="3.6.1.55" evidence="11"/>
<feature type="domain" description="Nudix hydrolase" evidence="12">
    <location>
        <begin position="16"/>
        <end position="143"/>
    </location>
</feature>
<sequence>MRTERANGGGQAERRDPKVIVGAAIIRDGRVLACARSAPPEVAGMWEFPGGKVEPGEAETDALARECAEELAVRVEVGDRVGRNVRMAHGRSVLKVYTARLLHDDQPQALEHSALRWLAADELDSVTWLPADAPIVAALRPLLADPGHPSVDHEVGGSAGR</sequence>
<dbReference type="GO" id="GO:0006260">
    <property type="term" value="P:DNA replication"/>
    <property type="evidence" value="ECO:0007669"/>
    <property type="project" value="UniProtKB-KW"/>
</dbReference>
<gene>
    <name evidence="13" type="ORF">DKT68_16325</name>
</gene>
<dbReference type="SUPFAM" id="SSF55811">
    <property type="entry name" value="Nudix"/>
    <property type="match status" value="1"/>
</dbReference>
<evidence type="ECO:0000256" key="4">
    <source>
        <dbReference type="ARBA" id="ARBA00022705"/>
    </source>
</evidence>
<dbReference type="GO" id="GO:0006281">
    <property type="term" value="P:DNA repair"/>
    <property type="evidence" value="ECO:0007669"/>
    <property type="project" value="UniProtKB-KW"/>
</dbReference>
<dbReference type="PRINTS" id="PR00502">
    <property type="entry name" value="NUDIXFAMILY"/>
</dbReference>
<evidence type="ECO:0000256" key="2">
    <source>
        <dbReference type="ARBA" id="ARBA00005582"/>
    </source>
</evidence>
<dbReference type="InterPro" id="IPR020476">
    <property type="entry name" value="Nudix_hydrolase"/>
</dbReference>
<keyword evidence="7" id="KW-0378">Hydrolase</keyword>
<evidence type="ECO:0000256" key="7">
    <source>
        <dbReference type="ARBA" id="ARBA00022801"/>
    </source>
</evidence>
<evidence type="ECO:0000313" key="14">
    <source>
        <dbReference type="Proteomes" id="UP000245410"/>
    </source>
</evidence>
<dbReference type="OrthoDB" id="9810648at2"/>
<dbReference type="InterPro" id="IPR000086">
    <property type="entry name" value="NUDIX_hydrolase_dom"/>
</dbReference>
<evidence type="ECO:0000256" key="9">
    <source>
        <dbReference type="ARBA" id="ARBA00023204"/>
    </source>
</evidence>
<comment type="catalytic activity">
    <reaction evidence="10">
        <text>8-oxo-dGTP + H2O = 8-oxo-dGMP + diphosphate + H(+)</text>
        <dbReference type="Rhea" id="RHEA:31575"/>
        <dbReference type="ChEBI" id="CHEBI:15377"/>
        <dbReference type="ChEBI" id="CHEBI:15378"/>
        <dbReference type="ChEBI" id="CHEBI:33019"/>
        <dbReference type="ChEBI" id="CHEBI:63224"/>
        <dbReference type="ChEBI" id="CHEBI:77896"/>
        <dbReference type="EC" id="3.6.1.55"/>
    </reaction>
</comment>
<dbReference type="Pfam" id="PF00293">
    <property type="entry name" value="NUDIX"/>
    <property type="match status" value="1"/>
</dbReference>
<dbReference type="Proteomes" id="UP000245410">
    <property type="component" value="Unassembled WGS sequence"/>
</dbReference>
<protein>
    <recommendedName>
        <fullName evidence="11">8-oxo-dGTP diphosphatase</fullName>
        <ecNumber evidence="11">3.6.1.55</ecNumber>
    </recommendedName>
</protein>
<evidence type="ECO:0000256" key="1">
    <source>
        <dbReference type="ARBA" id="ARBA00001946"/>
    </source>
</evidence>